<dbReference type="Gene3D" id="1.10.443.10">
    <property type="entry name" value="Intergrase catalytic core"/>
    <property type="match status" value="1"/>
</dbReference>
<protein>
    <submittedName>
        <fullName evidence="5">Integrase</fullName>
    </submittedName>
</protein>
<dbReference type="EMBL" id="LVHI01000012">
    <property type="protein sequence ID" value="OAK54839.1"/>
    <property type="molecule type" value="Genomic_DNA"/>
</dbReference>
<name>A0A177YHY4_9NOCA</name>
<dbReference type="PANTHER" id="PTHR30349">
    <property type="entry name" value="PHAGE INTEGRASE-RELATED"/>
    <property type="match status" value="1"/>
</dbReference>
<comment type="caution">
    <text evidence="5">The sequence shown here is derived from an EMBL/GenBank/DDBJ whole genome shotgun (WGS) entry which is preliminary data.</text>
</comment>
<evidence type="ECO:0000256" key="1">
    <source>
        <dbReference type="ARBA" id="ARBA00008857"/>
    </source>
</evidence>
<dbReference type="AlphaFoldDB" id="A0A177YHY4"/>
<evidence type="ECO:0000313" key="5">
    <source>
        <dbReference type="EMBL" id="OAK54839.1"/>
    </source>
</evidence>
<evidence type="ECO:0000256" key="3">
    <source>
        <dbReference type="ARBA" id="ARBA00023172"/>
    </source>
</evidence>
<dbReference type="SUPFAM" id="SSF56349">
    <property type="entry name" value="DNA breaking-rejoining enzymes"/>
    <property type="match status" value="1"/>
</dbReference>
<dbReference type="RefSeq" id="WP_032405569.1">
    <property type="nucleotide sequence ID" value="NZ_LVHI01000012.1"/>
</dbReference>
<dbReference type="Pfam" id="PF00589">
    <property type="entry name" value="Phage_integrase"/>
    <property type="match status" value="1"/>
</dbReference>
<dbReference type="Proteomes" id="UP000077519">
    <property type="component" value="Unassembled WGS sequence"/>
</dbReference>
<keyword evidence="3" id="KW-0233">DNA recombination</keyword>
<dbReference type="InterPro" id="IPR013762">
    <property type="entry name" value="Integrase-like_cat_sf"/>
</dbReference>
<evidence type="ECO:0000259" key="4">
    <source>
        <dbReference type="PROSITE" id="PS51898"/>
    </source>
</evidence>
<feature type="domain" description="Tyr recombinase" evidence="4">
    <location>
        <begin position="153"/>
        <end position="360"/>
    </location>
</feature>
<comment type="similarity">
    <text evidence="1">Belongs to the 'phage' integrase family.</text>
</comment>
<dbReference type="GO" id="GO:0003677">
    <property type="term" value="F:DNA binding"/>
    <property type="evidence" value="ECO:0007669"/>
    <property type="project" value="UniProtKB-KW"/>
</dbReference>
<sequence length="370" mass="42466">MPVDPVAKKPASDAKGSADRFLSDGVVLLVPEETVLEGMIDGWETQQRARMLANLTIERRTQIVRRLVAFTNDYPWNWSSMDVEEWTAHLVDSGVAHSTVRLYQMAASLFCAYITDVRYRWDEVCQRYFRVHPVQVFHEWNTVVHRGEYEGRPGNRPLTRDELQAFFDYCDERVNRVGLSGRKGWLASYRDATLFKVIYAWGLRRREAAMLDIVDWTANSAAKEFGRHGALSVRYGKALNGGPPRRRTVLTTMGWAAEAVAEWVTEIRPLYDTDHLAMWPTERRARVGTESISHRFAEYRDAIGLEKHLGPHCLRHSYATHLLEDGFDHLFVQQQLGHSWGSTTAIYTSVGTDYKNNALRRALDRAFTAE</sequence>
<evidence type="ECO:0000256" key="2">
    <source>
        <dbReference type="ARBA" id="ARBA00023125"/>
    </source>
</evidence>
<dbReference type="InterPro" id="IPR011010">
    <property type="entry name" value="DNA_brk_join_enz"/>
</dbReference>
<gene>
    <name evidence="5" type="ORF">A3K89_05870</name>
</gene>
<reference evidence="5 6" key="1">
    <citation type="submission" date="2016-03" db="EMBL/GenBank/DDBJ databases">
        <title>Genome sequence of Rhodococcus kyotonensis KB10.</title>
        <authorList>
            <person name="Jeong H."/>
            <person name="Hong C.E."/>
            <person name="Jo S.H."/>
            <person name="Park J.M."/>
        </authorList>
    </citation>
    <scope>NUCLEOTIDE SEQUENCE [LARGE SCALE GENOMIC DNA]</scope>
    <source>
        <strain evidence="5 6">KB10</strain>
    </source>
</reference>
<dbReference type="InterPro" id="IPR050090">
    <property type="entry name" value="Tyrosine_recombinase_XerCD"/>
</dbReference>
<accession>A0A177YHY4</accession>
<evidence type="ECO:0000313" key="6">
    <source>
        <dbReference type="Proteomes" id="UP000077519"/>
    </source>
</evidence>
<dbReference type="GO" id="GO:0006310">
    <property type="term" value="P:DNA recombination"/>
    <property type="evidence" value="ECO:0007669"/>
    <property type="project" value="UniProtKB-KW"/>
</dbReference>
<organism evidence="5 6">
    <name type="scientific">Rhodococcoides kyotonense</name>
    <dbReference type="NCBI Taxonomy" id="398843"/>
    <lineage>
        <taxon>Bacteria</taxon>
        <taxon>Bacillati</taxon>
        <taxon>Actinomycetota</taxon>
        <taxon>Actinomycetes</taxon>
        <taxon>Mycobacteriales</taxon>
        <taxon>Nocardiaceae</taxon>
        <taxon>Rhodococcoides</taxon>
    </lineage>
</organism>
<dbReference type="PANTHER" id="PTHR30349:SF41">
    <property type="entry name" value="INTEGRASE_RECOMBINASE PROTEIN MJ0367-RELATED"/>
    <property type="match status" value="1"/>
</dbReference>
<keyword evidence="2" id="KW-0238">DNA-binding</keyword>
<proteinExistence type="inferred from homology"/>
<dbReference type="InterPro" id="IPR002104">
    <property type="entry name" value="Integrase_catalytic"/>
</dbReference>
<dbReference type="PROSITE" id="PS51898">
    <property type="entry name" value="TYR_RECOMBINASE"/>
    <property type="match status" value="1"/>
</dbReference>
<keyword evidence="6" id="KW-1185">Reference proteome</keyword>
<dbReference type="GO" id="GO:0015074">
    <property type="term" value="P:DNA integration"/>
    <property type="evidence" value="ECO:0007669"/>
    <property type="project" value="InterPro"/>
</dbReference>